<sequence length="50" mass="6565">MFQMMPMNWLFLFIYFLLIYMMFYINMYFNFLFNPNILNKKFLLSKKWKW</sequence>
<dbReference type="AlphaFoldDB" id="A0AAT9QG87"/>
<evidence type="ECO:0000313" key="2">
    <source>
        <dbReference type="EMBL" id="UUK33573.1"/>
    </source>
</evidence>
<keyword evidence="2" id="KW-0496">Mitochondrion</keyword>
<feature type="transmembrane region" description="Helical" evidence="1">
    <location>
        <begin position="12"/>
        <end position="33"/>
    </location>
</feature>
<name>A0AAT9QG87_9COLE</name>
<dbReference type="EMBL" id="MZ576843">
    <property type="protein sequence ID" value="UUK33547.1"/>
    <property type="molecule type" value="Genomic_DNA"/>
</dbReference>
<evidence type="ECO:0000256" key="1">
    <source>
        <dbReference type="SAM" id="Phobius"/>
    </source>
</evidence>
<dbReference type="EMBL" id="MZ576845">
    <property type="protein sequence ID" value="UUK33573.1"/>
    <property type="molecule type" value="Genomic_DNA"/>
</dbReference>
<gene>
    <name evidence="2" type="primary">ATP8</name>
</gene>
<organism evidence="2">
    <name type="scientific">Metopiellus crypticus</name>
    <dbReference type="NCBI Taxonomy" id="3140185"/>
    <lineage>
        <taxon>Eukaryota</taxon>
        <taxon>Metazoa</taxon>
        <taxon>Ecdysozoa</taxon>
        <taxon>Arthropoda</taxon>
        <taxon>Hexapoda</taxon>
        <taxon>Insecta</taxon>
        <taxon>Pterygota</taxon>
        <taxon>Neoptera</taxon>
        <taxon>Endopterygota</taxon>
        <taxon>Coleoptera</taxon>
        <taxon>Polyphaga</taxon>
        <taxon>Staphyliniformia</taxon>
        <taxon>Staphylinidae</taxon>
        <taxon>Omaliinae group</taxon>
        <taxon>Pselaphinae</taxon>
        <taxon>Metopiellus</taxon>
    </lineage>
</organism>
<keyword evidence="1" id="KW-0812">Transmembrane</keyword>
<reference evidence="2" key="2">
    <citation type="journal article" date="2023" name="PeerJ">
        <title>The complete mitochondrial genome and description of a new cryptic Brazilian species of Metopiellus Raffray (Coleoptera: Staphylinidae: Pselaphinae).</title>
        <authorList>
            <person name="Asenjo A."/>
            <person name="de Oliveira M.P.A."/>
            <person name="Oliveira R.R.M."/>
            <person name="Pires E.S."/>
            <person name="Valois M."/>
            <person name="Oliveira G."/>
            <person name="Vasconcelos S."/>
        </authorList>
    </citation>
    <scope>NUCLEOTIDE SEQUENCE</scope>
</reference>
<reference evidence="2" key="1">
    <citation type="submission" date="2021-07" db="EMBL/GenBank/DDBJ databases">
        <authorList>
            <person name="Ansejo A."/>
            <person name="de Oliveira M.P.A."/>
            <person name="Vieira J.S."/>
            <person name="Oliveira R.R.M."/>
            <person name="Pires E.S."/>
            <person name="Oliveira G."/>
            <person name="Vasconcelos S."/>
        </authorList>
    </citation>
    <scope>NUCLEOTIDE SEQUENCE</scope>
</reference>
<keyword evidence="1" id="KW-1133">Transmembrane helix</keyword>
<accession>A0AAT9QG87</accession>
<keyword evidence="1" id="KW-0472">Membrane</keyword>
<proteinExistence type="predicted"/>
<protein>
    <submittedName>
        <fullName evidence="2">ATP synthase F0 subunit 8</fullName>
    </submittedName>
</protein>
<geneLocation type="mitochondrion" evidence="2"/>
<dbReference type="EMBL" id="MZ576844">
    <property type="protein sequence ID" value="UUK33560.1"/>
    <property type="molecule type" value="Genomic_DNA"/>
</dbReference>